<protein>
    <submittedName>
        <fullName evidence="1">Uncharacterized protein</fullName>
    </submittedName>
</protein>
<dbReference type="AlphaFoldDB" id="A0A0E9S1F8"/>
<evidence type="ECO:0000313" key="1">
    <source>
        <dbReference type="EMBL" id="JAH34343.1"/>
    </source>
</evidence>
<name>A0A0E9S1F8_ANGAN</name>
<accession>A0A0E9S1F8</accession>
<reference evidence="1" key="2">
    <citation type="journal article" date="2015" name="Fish Shellfish Immunol.">
        <title>Early steps in the European eel (Anguilla anguilla)-Vibrio vulnificus interaction in the gills: Role of the RtxA13 toxin.</title>
        <authorList>
            <person name="Callol A."/>
            <person name="Pajuelo D."/>
            <person name="Ebbesson L."/>
            <person name="Teles M."/>
            <person name="MacKenzie S."/>
            <person name="Amaro C."/>
        </authorList>
    </citation>
    <scope>NUCLEOTIDE SEQUENCE</scope>
</reference>
<proteinExistence type="predicted"/>
<reference evidence="1" key="1">
    <citation type="submission" date="2014-11" db="EMBL/GenBank/DDBJ databases">
        <authorList>
            <person name="Amaro Gonzalez C."/>
        </authorList>
    </citation>
    <scope>NUCLEOTIDE SEQUENCE</scope>
</reference>
<dbReference type="EMBL" id="GBXM01074234">
    <property type="protein sequence ID" value="JAH34343.1"/>
    <property type="molecule type" value="Transcribed_RNA"/>
</dbReference>
<sequence>MLDNFVSSKKWSHYSPSTPYFNIITTQAERLNTAFSHSKHFYSWI</sequence>
<organism evidence="1">
    <name type="scientific">Anguilla anguilla</name>
    <name type="common">European freshwater eel</name>
    <name type="synonym">Muraena anguilla</name>
    <dbReference type="NCBI Taxonomy" id="7936"/>
    <lineage>
        <taxon>Eukaryota</taxon>
        <taxon>Metazoa</taxon>
        <taxon>Chordata</taxon>
        <taxon>Craniata</taxon>
        <taxon>Vertebrata</taxon>
        <taxon>Euteleostomi</taxon>
        <taxon>Actinopterygii</taxon>
        <taxon>Neopterygii</taxon>
        <taxon>Teleostei</taxon>
        <taxon>Anguilliformes</taxon>
        <taxon>Anguillidae</taxon>
        <taxon>Anguilla</taxon>
    </lineage>
</organism>